<reference evidence="11" key="3">
    <citation type="submission" date="2025-09" db="UniProtKB">
        <authorList>
            <consortium name="Ensembl"/>
        </authorList>
    </citation>
    <scope>IDENTIFICATION</scope>
</reference>
<keyword evidence="5" id="KW-0325">Glycoprotein</keyword>
<evidence type="ECO:0000256" key="2">
    <source>
        <dbReference type="ARBA" id="ARBA00022525"/>
    </source>
</evidence>
<dbReference type="PROSITE" id="PS01208">
    <property type="entry name" value="VWFC_1"/>
    <property type="match status" value="1"/>
</dbReference>
<feature type="domain" description="CTCK" evidence="8">
    <location>
        <begin position="820"/>
        <end position="905"/>
    </location>
</feature>
<dbReference type="PROSITE" id="PS01225">
    <property type="entry name" value="CTCK_2"/>
    <property type="match status" value="1"/>
</dbReference>
<reference evidence="11" key="2">
    <citation type="submission" date="2025-08" db="UniProtKB">
        <authorList>
            <consortium name="Ensembl"/>
        </authorList>
    </citation>
    <scope>IDENTIFICATION</scope>
</reference>
<keyword evidence="3" id="KW-0677">Repeat</keyword>
<evidence type="ECO:0000256" key="3">
    <source>
        <dbReference type="ARBA" id="ARBA00022737"/>
    </source>
</evidence>
<dbReference type="Pfam" id="PF08742">
    <property type="entry name" value="C8"/>
    <property type="match status" value="1"/>
</dbReference>
<comment type="caution">
    <text evidence="6">Lacks conserved residue(s) required for the propagation of feature annotation.</text>
</comment>
<accession>A0A8C9BDM2</accession>
<feature type="compositionally biased region" description="Low complexity" evidence="7">
    <location>
        <begin position="1"/>
        <end position="24"/>
    </location>
</feature>
<proteinExistence type="predicted"/>
<dbReference type="Pfam" id="PF00094">
    <property type="entry name" value="VWD"/>
    <property type="match status" value="1"/>
</dbReference>
<keyword evidence="12" id="KW-1185">Reference proteome</keyword>
<dbReference type="SMART" id="SM00041">
    <property type="entry name" value="CT"/>
    <property type="match status" value="1"/>
</dbReference>
<dbReference type="SUPFAM" id="SSF57567">
    <property type="entry name" value="Serine protease inhibitors"/>
    <property type="match status" value="1"/>
</dbReference>
<evidence type="ECO:0000256" key="5">
    <source>
        <dbReference type="ARBA" id="ARBA00023180"/>
    </source>
</evidence>
<evidence type="ECO:0000313" key="12">
    <source>
        <dbReference type="Proteomes" id="UP000694554"/>
    </source>
</evidence>
<evidence type="ECO:0000259" key="9">
    <source>
        <dbReference type="PROSITE" id="PS50184"/>
    </source>
</evidence>
<dbReference type="SMART" id="SM00214">
    <property type="entry name" value="VWC"/>
    <property type="match status" value="2"/>
</dbReference>
<organism evidence="11 12">
    <name type="scientific">Phocoena sinus</name>
    <name type="common">Vaquita</name>
    <dbReference type="NCBI Taxonomy" id="42100"/>
    <lineage>
        <taxon>Eukaryota</taxon>
        <taxon>Metazoa</taxon>
        <taxon>Chordata</taxon>
        <taxon>Craniata</taxon>
        <taxon>Vertebrata</taxon>
        <taxon>Euteleostomi</taxon>
        <taxon>Mammalia</taxon>
        <taxon>Eutheria</taxon>
        <taxon>Laurasiatheria</taxon>
        <taxon>Artiodactyla</taxon>
        <taxon>Whippomorpha</taxon>
        <taxon>Cetacea</taxon>
        <taxon>Odontoceti</taxon>
        <taxon>Phocoenidae</taxon>
        <taxon>Phocoena</taxon>
    </lineage>
</organism>
<evidence type="ECO:0000256" key="4">
    <source>
        <dbReference type="ARBA" id="ARBA00023157"/>
    </source>
</evidence>
<evidence type="ECO:0000256" key="6">
    <source>
        <dbReference type="PROSITE-ProRule" id="PRU00039"/>
    </source>
</evidence>
<evidence type="ECO:0000259" key="8">
    <source>
        <dbReference type="PROSITE" id="PS01225"/>
    </source>
</evidence>
<feature type="compositionally biased region" description="Pro residues" evidence="7">
    <location>
        <begin position="935"/>
        <end position="945"/>
    </location>
</feature>
<dbReference type="InterPro" id="IPR001007">
    <property type="entry name" value="VWF_dom"/>
</dbReference>
<sequence>GPTSSKTAPTRGTTTGPPSSTTGPPSTPIPTPTTVSTTSTGTSTPIGHSSTMPPTPQTTSTLTSSVTTPTVIPLTSPNITTSIVSVTTGPQRQCCYFNNTYYAPGDLVYNSTHGDTCYYVNCSLNCILEIFNWSCPSTPTTQPSMTSSVPPTTKPPACLDFDPPRQVCNETWWLCNCTMAICKYNNTVELVEMKCDPPPMPTCSNGLMPVRVEDPDKCCWHWECDCYCTGWGDTHYVTFDGLYYSYKGNCTYVLVEEITPTMDNFGVYIDNQHCDINSQASCPHALIVRYESQEVLIKAVHTMPMRVQVQVNRQAVALPYKKYGLQVYQSGINYVVDIPELGALISYDSLSFSIRLPYHRFGNNTKGQCGTCTNSTSDDCTLPGGEAAANCEVAAGHWVVNDPSEPQCPHRGFTTERPAAWPSVGSSTTTGTHSPSPLCELIKDSLFSRCHTVASPKHYYEGCIFDSFTGPDSSLVCASLQAYAALCAQKGICVDWRSRTGGACLVTCPAHREYRACGPVQEPTCKSRSANSPRLAEGCFCPEGTTSYAPGFDVCVDLCGCVGPDNVPREFGEHFEFDCKDCVCLEGGSGIVCRPKTCHPRPRMECEEEGTYAVTEVDPANICCNITSCKCNVSLCRENPPPCPLGFEVKSKMVPERCCPFYSCVPKGVCVLQNAEYQPGSPVFSSKCQNCTCTEGRDNATQLNIISCTHVPCNTSCNPGFELVDNPGECCKKCQQTQCIVINRPGSQGMVLKPGDMKRDPLNNCTFFSCMKIHGQFISSVSSITCPDFDPSTCLPGSITLMPNGCCRKCLPRNETRVPCSTVPVVREISHNGCAKLVTMNDCFGSCGTFATYSAEAQSLDHRCSCCMQQRTSQREVMLQCPGGRLLRHTYTHIDSCLCQDTMCELPPWRRARRSGLRAPGPGAGVSGERSATQAPPPPSIHPVY</sequence>
<dbReference type="InterPro" id="IPR036084">
    <property type="entry name" value="Ser_inhib-like_sf"/>
</dbReference>
<feature type="disulfide bond" evidence="6">
    <location>
        <begin position="843"/>
        <end position="897"/>
    </location>
</feature>
<dbReference type="Pfam" id="PF00007">
    <property type="entry name" value="Cys_knot"/>
    <property type="match status" value="1"/>
</dbReference>
<reference evidence="11" key="1">
    <citation type="submission" date="2019-08" db="EMBL/GenBank/DDBJ databases">
        <title>Phocoena sinus (Vaquita) genome, mPhoSin1, primary haplotype.</title>
        <authorList>
            <person name="Morin P."/>
            <person name="Mountcastle J."/>
            <person name="Fungtammasan C."/>
            <person name="Rhie A."/>
            <person name="Rojas-Bracho L."/>
            <person name="Smith C.R."/>
            <person name="Taylor B.L."/>
            <person name="Gulland F.M.D."/>
            <person name="Musser W."/>
            <person name="Houck M."/>
            <person name="Haase B."/>
            <person name="Paez S."/>
            <person name="Howe K."/>
            <person name="Torrance J."/>
            <person name="Formenti G."/>
            <person name="Phillippy A."/>
            <person name="Ryder O."/>
            <person name="Jarvis E.D."/>
            <person name="Fedrigo O."/>
        </authorList>
    </citation>
    <scope>NUCLEOTIDE SEQUENCE [LARGE SCALE GENOMIC DNA]</scope>
</reference>
<dbReference type="InterPro" id="IPR001846">
    <property type="entry name" value="VWF_type-D"/>
</dbReference>
<evidence type="ECO:0008006" key="13">
    <source>
        <dbReference type="Google" id="ProtNLM"/>
    </source>
</evidence>
<evidence type="ECO:0000256" key="7">
    <source>
        <dbReference type="SAM" id="MobiDB-lite"/>
    </source>
</evidence>
<dbReference type="SMART" id="SM00216">
    <property type="entry name" value="VWD"/>
    <property type="match status" value="1"/>
</dbReference>
<dbReference type="SMART" id="SM00832">
    <property type="entry name" value="C8"/>
    <property type="match status" value="1"/>
</dbReference>
<dbReference type="PANTHER" id="PTHR11339:SF406">
    <property type="entry name" value="MUCIN-5AC-LIKE"/>
    <property type="match status" value="1"/>
</dbReference>
<dbReference type="InterPro" id="IPR006207">
    <property type="entry name" value="Cys_knot_C"/>
</dbReference>
<dbReference type="Proteomes" id="UP000694554">
    <property type="component" value="Chromosome 8"/>
</dbReference>
<feature type="domain" description="VWFC" evidence="9">
    <location>
        <begin position="668"/>
        <end position="735"/>
    </location>
</feature>
<evidence type="ECO:0000256" key="1">
    <source>
        <dbReference type="ARBA" id="ARBA00004613"/>
    </source>
</evidence>
<dbReference type="InterPro" id="IPR014853">
    <property type="entry name" value="VWF/SSPO/ZAN-like_Cys-rich_dom"/>
</dbReference>
<feature type="region of interest" description="Disordered" evidence="7">
    <location>
        <begin position="915"/>
        <end position="945"/>
    </location>
</feature>
<feature type="compositionally biased region" description="Low complexity" evidence="7">
    <location>
        <begin position="32"/>
        <end position="71"/>
    </location>
</feature>
<dbReference type="AlphaFoldDB" id="A0A8C9BDM2"/>
<dbReference type="InterPro" id="IPR050780">
    <property type="entry name" value="Mucin_vWF_Thrombospondin_sf"/>
</dbReference>
<keyword evidence="4 6" id="KW-1015">Disulfide bond</keyword>
<dbReference type="Ensembl" id="ENSPSNT00000010377.1">
    <property type="protein sequence ID" value="ENSPSNP00000009171.1"/>
    <property type="gene ID" value="ENSPSNG00000006682.1"/>
</dbReference>
<dbReference type="InterPro" id="IPR006208">
    <property type="entry name" value="Glyco_hormone_CN"/>
</dbReference>
<evidence type="ECO:0000313" key="11">
    <source>
        <dbReference type="Ensembl" id="ENSPSNP00000009171.1"/>
    </source>
</evidence>
<dbReference type="SUPFAM" id="SSF57603">
    <property type="entry name" value="FnI-like domain"/>
    <property type="match status" value="1"/>
</dbReference>
<name>A0A8C9BDM2_PHOSS</name>
<dbReference type="GeneTree" id="ENSGT00940000163661"/>
<dbReference type="GO" id="GO:0005576">
    <property type="term" value="C:extracellular region"/>
    <property type="evidence" value="ECO:0007669"/>
    <property type="project" value="UniProtKB-SubCell"/>
</dbReference>
<feature type="region of interest" description="Disordered" evidence="7">
    <location>
        <begin position="1"/>
        <end position="71"/>
    </location>
</feature>
<keyword evidence="2" id="KW-0964">Secreted</keyword>
<feature type="domain" description="VWFD" evidence="10">
    <location>
        <begin position="226"/>
        <end position="409"/>
    </location>
</feature>
<dbReference type="PROSITE" id="PS50184">
    <property type="entry name" value="VWFC_2"/>
    <property type="match status" value="2"/>
</dbReference>
<comment type="subcellular location">
    <subcellularLocation>
        <location evidence="1">Secreted</location>
    </subcellularLocation>
</comment>
<dbReference type="PROSITE" id="PS51233">
    <property type="entry name" value="VWFD"/>
    <property type="match status" value="1"/>
</dbReference>
<protein>
    <recommendedName>
        <fullName evidence="13">Mucin-2</fullName>
    </recommendedName>
</protein>
<evidence type="ECO:0000259" key="10">
    <source>
        <dbReference type="PROSITE" id="PS51233"/>
    </source>
</evidence>
<feature type="disulfide bond" evidence="6">
    <location>
        <begin position="847"/>
        <end position="899"/>
    </location>
</feature>
<dbReference type="PANTHER" id="PTHR11339">
    <property type="entry name" value="EXTRACELLULAR MATRIX GLYCOPROTEIN RELATED"/>
    <property type="match status" value="1"/>
</dbReference>
<feature type="domain" description="VWFC" evidence="9">
    <location>
        <begin position="561"/>
        <end position="630"/>
    </location>
</feature>
<dbReference type="PROSITE" id="PS01185">
    <property type="entry name" value="CTCK_1"/>
    <property type="match status" value="1"/>
</dbReference>